<protein>
    <submittedName>
        <fullName evidence="1">Uncharacterized protein</fullName>
    </submittedName>
</protein>
<organism evidence="1 2">
    <name type="scientific">Cirrhinus mrigala</name>
    <name type="common">Mrigala</name>
    <dbReference type="NCBI Taxonomy" id="683832"/>
    <lineage>
        <taxon>Eukaryota</taxon>
        <taxon>Metazoa</taxon>
        <taxon>Chordata</taxon>
        <taxon>Craniata</taxon>
        <taxon>Vertebrata</taxon>
        <taxon>Euteleostomi</taxon>
        <taxon>Actinopterygii</taxon>
        <taxon>Neopterygii</taxon>
        <taxon>Teleostei</taxon>
        <taxon>Ostariophysi</taxon>
        <taxon>Cypriniformes</taxon>
        <taxon>Cyprinidae</taxon>
        <taxon>Labeoninae</taxon>
        <taxon>Labeonini</taxon>
        <taxon>Cirrhinus</taxon>
    </lineage>
</organism>
<comment type="caution">
    <text evidence="1">The sequence shown here is derived from an EMBL/GenBank/DDBJ whole genome shotgun (WGS) entry which is preliminary data.</text>
</comment>
<feature type="non-terminal residue" evidence="1">
    <location>
        <position position="64"/>
    </location>
</feature>
<dbReference type="EMBL" id="JAMKFB020000715">
    <property type="protein sequence ID" value="KAL0148020.1"/>
    <property type="molecule type" value="Genomic_DNA"/>
</dbReference>
<dbReference type="Proteomes" id="UP001529510">
    <property type="component" value="Unassembled WGS sequence"/>
</dbReference>
<keyword evidence="2" id="KW-1185">Reference proteome</keyword>
<reference evidence="1 2" key="1">
    <citation type="submission" date="2024-05" db="EMBL/GenBank/DDBJ databases">
        <title>Genome sequencing and assembly of Indian major carp, Cirrhinus mrigala (Hamilton, 1822).</title>
        <authorList>
            <person name="Mohindra V."/>
            <person name="Chowdhury L.M."/>
            <person name="Lal K."/>
            <person name="Jena J.K."/>
        </authorList>
    </citation>
    <scope>NUCLEOTIDE SEQUENCE [LARGE SCALE GENOMIC DNA]</scope>
    <source>
        <strain evidence="1">CM1030</strain>
        <tissue evidence="1">Blood</tissue>
    </source>
</reference>
<sequence>VCSEERQSLSHVTYREEETFSGHTAGLKMVQSSDTSLRESTPSHLCLIVVNTARSDISAAVTVS</sequence>
<feature type="non-terminal residue" evidence="1">
    <location>
        <position position="1"/>
    </location>
</feature>
<gene>
    <name evidence="1" type="ORF">M9458_056694</name>
</gene>
<proteinExistence type="predicted"/>
<dbReference type="AlphaFoldDB" id="A0ABD0MGG7"/>
<evidence type="ECO:0000313" key="2">
    <source>
        <dbReference type="Proteomes" id="UP001529510"/>
    </source>
</evidence>
<name>A0ABD0MGG7_CIRMR</name>
<evidence type="ECO:0000313" key="1">
    <source>
        <dbReference type="EMBL" id="KAL0148020.1"/>
    </source>
</evidence>
<accession>A0ABD0MGG7</accession>